<dbReference type="AlphaFoldDB" id="A0A1E5R186"/>
<dbReference type="InterPro" id="IPR029008">
    <property type="entry name" value="EMC6-like"/>
</dbReference>
<evidence type="ECO:0000256" key="6">
    <source>
        <dbReference type="ARBA" id="ARBA00022989"/>
    </source>
</evidence>
<protein>
    <recommendedName>
        <fullName evidence="3">ER membrane protein complex subunit 6</fullName>
    </recommendedName>
</protein>
<evidence type="ECO:0000256" key="8">
    <source>
        <dbReference type="SAM" id="Phobius"/>
    </source>
</evidence>
<comment type="subcellular location">
    <subcellularLocation>
        <location evidence="1">Endoplasmic reticulum membrane</location>
        <topology evidence="1">Multi-pass membrane protein</topology>
    </subcellularLocation>
</comment>
<proteinExistence type="inferred from homology"/>
<gene>
    <name evidence="9" type="ORF">AWRI3579_g3849</name>
</gene>
<dbReference type="EMBL" id="LPNM01000011">
    <property type="protein sequence ID" value="OEJ80656.1"/>
    <property type="molecule type" value="Genomic_DNA"/>
</dbReference>
<dbReference type="OrthoDB" id="16510at2759"/>
<dbReference type="FunCoup" id="A0A1E5R186">
    <property type="interactions" value="29"/>
</dbReference>
<keyword evidence="5" id="KW-0256">Endoplasmic reticulum</keyword>
<dbReference type="Pfam" id="PF07019">
    <property type="entry name" value="EMC6"/>
    <property type="match status" value="1"/>
</dbReference>
<comment type="similarity">
    <text evidence="2">Belongs to the EMC6 family.</text>
</comment>
<reference evidence="10" key="1">
    <citation type="journal article" date="2016" name="Genome Announc.">
        <title>Genome sequences of three species of Hanseniaspora isolated from spontaneous wine fermentations.</title>
        <authorList>
            <person name="Sternes P.R."/>
            <person name="Lee D."/>
            <person name="Kutyna D.R."/>
            <person name="Borneman A.R."/>
        </authorList>
    </citation>
    <scope>NUCLEOTIDE SEQUENCE [LARGE SCALE GENOMIC DNA]</scope>
    <source>
        <strain evidence="10">AWRI3579</strain>
    </source>
</reference>
<evidence type="ECO:0000256" key="4">
    <source>
        <dbReference type="ARBA" id="ARBA00022692"/>
    </source>
</evidence>
<evidence type="ECO:0000256" key="3">
    <source>
        <dbReference type="ARBA" id="ARBA00020827"/>
    </source>
</evidence>
<evidence type="ECO:0000313" key="9">
    <source>
        <dbReference type="EMBL" id="OEJ80656.1"/>
    </source>
</evidence>
<dbReference type="PANTHER" id="PTHR20994">
    <property type="entry name" value="ER MEMBRANE PROTEIN COMPLEX SUBUNIT 6"/>
    <property type="match status" value="1"/>
</dbReference>
<dbReference type="GO" id="GO:0034975">
    <property type="term" value="P:protein folding in endoplasmic reticulum"/>
    <property type="evidence" value="ECO:0007669"/>
    <property type="project" value="TreeGrafter"/>
</dbReference>
<sequence length="101" mass="11361">MSKVLSGRSVFHNNKVLQYVQDSTSLMSGCCCGLLQLQSFAGFTFFLIQFLSIGVLFSAWFCKGQASRYFDSPVQEIFINNVFRGLAGFLMTWTFVYALIA</sequence>
<dbReference type="GO" id="GO:0072546">
    <property type="term" value="C:EMC complex"/>
    <property type="evidence" value="ECO:0007669"/>
    <property type="project" value="InterPro"/>
</dbReference>
<keyword evidence="6 8" id="KW-1133">Transmembrane helix</keyword>
<organism evidence="9 10">
    <name type="scientific">Hanseniaspora osmophila</name>
    <dbReference type="NCBI Taxonomy" id="56408"/>
    <lineage>
        <taxon>Eukaryota</taxon>
        <taxon>Fungi</taxon>
        <taxon>Dikarya</taxon>
        <taxon>Ascomycota</taxon>
        <taxon>Saccharomycotina</taxon>
        <taxon>Saccharomycetes</taxon>
        <taxon>Saccharomycodales</taxon>
        <taxon>Saccharomycodaceae</taxon>
        <taxon>Hanseniaspora</taxon>
    </lineage>
</organism>
<dbReference type="InParanoid" id="A0A1E5R186"/>
<dbReference type="PANTHER" id="PTHR20994:SF0">
    <property type="entry name" value="ER MEMBRANE PROTEIN COMPLEX SUBUNIT 6"/>
    <property type="match status" value="1"/>
</dbReference>
<evidence type="ECO:0000256" key="5">
    <source>
        <dbReference type="ARBA" id="ARBA00022824"/>
    </source>
</evidence>
<keyword evidence="7 8" id="KW-0472">Membrane</keyword>
<dbReference type="InterPro" id="IPR008504">
    <property type="entry name" value="Emc6"/>
</dbReference>
<evidence type="ECO:0000256" key="1">
    <source>
        <dbReference type="ARBA" id="ARBA00004477"/>
    </source>
</evidence>
<evidence type="ECO:0000256" key="7">
    <source>
        <dbReference type="ARBA" id="ARBA00023136"/>
    </source>
</evidence>
<keyword evidence="4 8" id="KW-0812">Transmembrane</keyword>
<dbReference type="GO" id="GO:0000045">
    <property type="term" value="P:autophagosome assembly"/>
    <property type="evidence" value="ECO:0007669"/>
    <property type="project" value="TreeGrafter"/>
</dbReference>
<comment type="caution">
    <text evidence="9">The sequence shown here is derived from an EMBL/GenBank/DDBJ whole genome shotgun (WGS) entry which is preliminary data.</text>
</comment>
<evidence type="ECO:0000256" key="2">
    <source>
        <dbReference type="ARBA" id="ARBA00009436"/>
    </source>
</evidence>
<dbReference type="STRING" id="56408.A0A1E5R186"/>
<feature type="transmembrane region" description="Helical" evidence="8">
    <location>
        <begin position="82"/>
        <end position="100"/>
    </location>
</feature>
<feature type="transmembrane region" description="Helical" evidence="8">
    <location>
        <begin position="43"/>
        <end position="62"/>
    </location>
</feature>
<dbReference type="Proteomes" id="UP000095728">
    <property type="component" value="Unassembled WGS sequence"/>
</dbReference>
<name>A0A1E5R186_9ASCO</name>
<keyword evidence="10" id="KW-1185">Reference proteome</keyword>
<accession>A0A1E5R186</accession>
<evidence type="ECO:0000313" key="10">
    <source>
        <dbReference type="Proteomes" id="UP000095728"/>
    </source>
</evidence>